<evidence type="ECO:0000313" key="3">
    <source>
        <dbReference type="EMBL" id="RYP85326.1"/>
    </source>
</evidence>
<dbReference type="Proteomes" id="UP000295198">
    <property type="component" value="Unassembled WGS sequence"/>
</dbReference>
<gene>
    <name evidence="3" type="ORF">EKO23_12640</name>
</gene>
<dbReference type="AlphaFoldDB" id="A0A4Q4ZDA4"/>
<dbReference type="EMBL" id="SDKM01000017">
    <property type="protein sequence ID" value="RYP85326.1"/>
    <property type="molecule type" value="Genomic_DNA"/>
</dbReference>
<keyword evidence="2" id="KW-0732">Signal</keyword>
<organism evidence="3 4">
    <name type="scientific">Nocardioides guangzhouensis</name>
    <dbReference type="NCBI Taxonomy" id="2497878"/>
    <lineage>
        <taxon>Bacteria</taxon>
        <taxon>Bacillati</taxon>
        <taxon>Actinomycetota</taxon>
        <taxon>Actinomycetes</taxon>
        <taxon>Propionibacteriales</taxon>
        <taxon>Nocardioidaceae</taxon>
        <taxon>Nocardioides</taxon>
    </lineage>
</organism>
<evidence type="ECO:0000256" key="1">
    <source>
        <dbReference type="SAM" id="MobiDB-lite"/>
    </source>
</evidence>
<evidence type="ECO:0000313" key="4">
    <source>
        <dbReference type="Proteomes" id="UP000295198"/>
    </source>
</evidence>
<reference evidence="3 4" key="1">
    <citation type="submission" date="2019-01" db="EMBL/GenBank/DDBJ databases">
        <title>Nocardioides guangzhouensis sp. nov., an actinobacterium isolated from soil.</title>
        <authorList>
            <person name="Fu Y."/>
            <person name="Cai Y."/>
            <person name="Lin Z."/>
            <person name="Chen P."/>
        </authorList>
    </citation>
    <scope>NUCLEOTIDE SEQUENCE [LARGE SCALE GENOMIC DNA]</scope>
    <source>
        <strain evidence="3 4">130</strain>
    </source>
</reference>
<evidence type="ECO:0000256" key="2">
    <source>
        <dbReference type="SAM" id="SignalP"/>
    </source>
</evidence>
<protein>
    <submittedName>
        <fullName evidence="3">Uncharacterized protein</fullName>
    </submittedName>
</protein>
<feature type="chain" id="PRO_5020656517" evidence="2">
    <location>
        <begin position="24"/>
        <end position="145"/>
    </location>
</feature>
<feature type="signal peptide" evidence="2">
    <location>
        <begin position="1"/>
        <end position="23"/>
    </location>
</feature>
<proteinExistence type="predicted"/>
<dbReference type="RefSeq" id="WP_134717800.1">
    <property type="nucleotide sequence ID" value="NZ_SDKM01000017.1"/>
</dbReference>
<comment type="caution">
    <text evidence="3">The sequence shown here is derived from an EMBL/GenBank/DDBJ whole genome shotgun (WGS) entry which is preliminary data.</text>
</comment>
<feature type="region of interest" description="Disordered" evidence="1">
    <location>
        <begin position="79"/>
        <end position="145"/>
    </location>
</feature>
<name>A0A4Q4ZDA4_9ACTN</name>
<keyword evidence="4" id="KW-1185">Reference proteome</keyword>
<sequence length="145" mass="15152">MRTTSVVVTMVSLAAGGIGAVWAYDAASPPAPTVAPVSDTSVPKAVAKRPRLVWAPCRPPATLRHGECVTDVVHTVVLPPVAPPLAPPVVAAAPAAESEDQAEHEAAEPPEQEPAEHEQEHEAEEPEHEQEHEDDGATPRAPVSP</sequence>
<accession>A0A4Q4ZDA4</accession>